<proteinExistence type="predicted"/>
<accession>A0ABU8HHP4</accession>
<reference evidence="2 3" key="1">
    <citation type="journal article" date="2018" name="J. Microbiol.">
        <title>Bacillus spongiae sp. nov., isolated from sponge of Jeju Island.</title>
        <authorList>
            <person name="Lee G.E."/>
            <person name="Im W.T."/>
            <person name="Park J.S."/>
        </authorList>
    </citation>
    <scope>NUCLEOTIDE SEQUENCE [LARGE SCALE GENOMIC DNA]</scope>
    <source>
        <strain evidence="2 3">135PIL107-10</strain>
    </source>
</reference>
<sequence length="51" mass="6101">MTYYWVVTVGMLMVLFLIGWTFFYFLRQTLNSDESKRIDPLPKSNKENPPI</sequence>
<evidence type="ECO:0000313" key="3">
    <source>
        <dbReference type="Proteomes" id="UP001312865"/>
    </source>
</evidence>
<keyword evidence="1" id="KW-1133">Transmembrane helix</keyword>
<dbReference type="Proteomes" id="UP001312865">
    <property type="component" value="Unassembled WGS sequence"/>
</dbReference>
<evidence type="ECO:0008006" key="4">
    <source>
        <dbReference type="Google" id="ProtNLM"/>
    </source>
</evidence>
<name>A0ABU8HHP4_9BACI</name>
<keyword evidence="1" id="KW-0812">Transmembrane</keyword>
<gene>
    <name evidence="2" type="ORF">WAK64_16470</name>
</gene>
<organism evidence="2 3">
    <name type="scientific">Bacillus spongiae</name>
    <dbReference type="NCBI Taxonomy" id="2683610"/>
    <lineage>
        <taxon>Bacteria</taxon>
        <taxon>Bacillati</taxon>
        <taxon>Bacillota</taxon>
        <taxon>Bacilli</taxon>
        <taxon>Bacillales</taxon>
        <taxon>Bacillaceae</taxon>
        <taxon>Bacillus</taxon>
    </lineage>
</organism>
<keyword evidence="3" id="KW-1185">Reference proteome</keyword>
<dbReference type="RefSeq" id="WP_336588089.1">
    <property type="nucleotide sequence ID" value="NZ_JBBAXC010000014.1"/>
</dbReference>
<evidence type="ECO:0000313" key="2">
    <source>
        <dbReference type="EMBL" id="MEI5908644.1"/>
    </source>
</evidence>
<comment type="caution">
    <text evidence="2">The sequence shown here is derived from an EMBL/GenBank/DDBJ whole genome shotgun (WGS) entry which is preliminary data.</text>
</comment>
<evidence type="ECO:0000256" key="1">
    <source>
        <dbReference type="SAM" id="Phobius"/>
    </source>
</evidence>
<protein>
    <recommendedName>
        <fullName evidence="4">YtzI protein</fullName>
    </recommendedName>
</protein>
<dbReference type="EMBL" id="JBBAXC010000014">
    <property type="protein sequence ID" value="MEI5908644.1"/>
    <property type="molecule type" value="Genomic_DNA"/>
</dbReference>
<keyword evidence="1" id="KW-0472">Membrane</keyword>
<feature type="transmembrane region" description="Helical" evidence="1">
    <location>
        <begin position="6"/>
        <end position="26"/>
    </location>
</feature>